<evidence type="ECO:0008006" key="4">
    <source>
        <dbReference type="Google" id="ProtNLM"/>
    </source>
</evidence>
<reference evidence="2 3" key="1">
    <citation type="submission" date="2017-04" db="EMBL/GenBank/DDBJ databases">
        <title>Complete genome sequence of Burkholderia cenocepacia PC184 Midwest clone.</title>
        <authorList>
            <person name="Mulks M.H."/>
            <person name="Cooper V.S."/>
        </authorList>
    </citation>
    <scope>NUCLEOTIDE SEQUENCE [LARGE SCALE GENOMIC DNA]</scope>
    <source>
        <strain evidence="2 3">PC184 Mulks</strain>
    </source>
</reference>
<keyword evidence="1" id="KW-0472">Membrane</keyword>
<proteinExistence type="predicted"/>
<dbReference type="EMBL" id="CP021068">
    <property type="protein sequence ID" value="AWG30145.1"/>
    <property type="molecule type" value="Genomic_DNA"/>
</dbReference>
<evidence type="ECO:0000313" key="3">
    <source>
        <dbReference type="Proteomes" id="UP000244809"/>
    </source>
</evidence>
<keyword evidence="1" id="KW-0812">Transmembrane</keyword>
<dbReference type="InterPro" id="IPR011990">
    <property type="entry name" value="TPR-like_helical_dom_sf"/>
</dbReference>
<evidence type="ECO:0000313" key="2">
    <source>
        <dbReference type="EMBL" id="AWG30145.1"/>
    </source>
</evidence>
<dbReference type="Gene3D" id="1.25.40.10">
    <property type="entry name" value="Tetratricopeptide repeat domain"/>
    <property type="match status" value="1"/>
</dbReference>
<gene>
    <name evidence="2" type="ORF">B9Z07_14615</name>
</gene>
<evidence type="ECO:0000256" key="1">
    <source>
        <dbReference type="SAM" id="Phobius"/>
    </source>
</evidence>
<dbReference type="Proteomes" id="UP000244809">
    <property type="component" value="Chromosome 2"/>
</dbReference>
<feature type="transmembrane region" description="Helical" evidence="1">
    <location>
        <begin position="65"/>
        <end position="87"/>
    </location>
</feature>
<organism evidence="2 3">
    <name type="scientific">Burkholderia cenocepacia</name>
    <dbReference type="NCBI Taxonomy" id="95486"/>
    <lineage>
        <taxon>Bacteria</taxon>
        <taxon>Pseudomonadati</taxon>
        <taxon>Pseudomonadota</taxon>
        <taxon>Betaproteobacteria</taxon>
        <taxon>Burkholderiales</taxon>
        <taxon>Burkholderiaceae</taxon>
        <taxon>Burkholderia</taxon>
        <taxon>Burkholderia cepacia complex</taxon>
    </lineage>
</organism>
<dbReference type="AlphaFoldDB" id="A0AAD0NCT5"/>
<keyword evidence="1" id="KW-1133">Transmembrane helix</keyword>
<feature type="transmembrane region" description="Helical" evidence="1">
    <location>
        <begin position="21"/>
        <end position="45"/>
    </location>
</feature>
<protein>
    <recommendedName>
        <fullName evidence="4">Transmembrane protein</fullName>
    </recommendedName>
</protein>
<sequence length="364" mass="38982">MYRLRSGSWAPSALRVPPASMLAALASSVGIAIVAALQYAVLARFGGFAQAGAAIPVPAPPVAPLWPVFGAMVVGGAAQAVLYRQLLPQRYRTPRNGTLAALWLACTFVPVGGGLVVLASCAWAACWPAKQGDDAYADVPLPEFVTYLVSRVSHGGGARLQARLVNTRVAASDRLSALVAIQSMPTRTTGTLLRDLLADPLEDVRLIAYGTLDRAENEIAQNIFHAQQTLDAAHDDATHQATHRRLAELYFELVYQNLVLGAVHGHTREQADRHAQAALAIDEGDAAMWLVRGRLALATGDADAAMQYMSRALEWGFPRERLVPWLAEAAFLRGEYSRTAELLASLGNAAALPVLNPVVSYWSS</sequence>
<dbReference type="SUPFAM" id="SSF48452">
    <property type="entry name" value="TPR-like"/>
    <property type="match status" value="1"/>
</dbReference>
<name>A0AAD0NCT5_9BURK</name>
<feature type="transmembrane region" description="Helical" evidence="1">
    <location>
        <begin position="99"/>
        <end position="125"/>
    </location>
</feature>
<accession>A0AAD0NCT5</accession>